<comment type="caution">
    <text evidence="2">The sequence shown here is derived from an EMBL/GenBank/DDBJ whole genome shotgun (WGS) entry which is preliminary data.</text>
</comment>
<dbReference type="Proteomes" id="UP001085076">
    <property type="component" value="Miscellaneous, Linkage group lg02"/>
</dbReference>
<feature type="region of interest" description="Disordered" evidence="1">
    <location>
        <begin position="247"/>
        <end position="267"/>
    </location>
</feature>
<feature type="region of interest" description="Disordered" evidence="1">
    <location>
        <begin position="143"/>
        <end position="176"/>
    </location>
</feature>
<feature type="compositionally biased region" description="Basic and acidic residues" evidence="1">
    <location>
        <begin position="413"/>
        <end position="423"/>
    </location>
</feature>
<accession>A0A9D5HNB0</accession>
<feature type="region of interest" description="Disordered" evidence="1">
    <location>
        <begin position="408"/>
        <end position="455"/>
    </location>
</feature>
<feature type="compositionally biased region" description="Polar residues" evidence="1">
    <location>
        <begin position="345"/>
        <end position="359"/>
    </location>
</feature>
<feature type="region of interest" description="Disordered" evidence="1">
    <location>
        <begin position="368"/>
        <end position="387"/>
    </location>
</feature>
<protein>
    <submittedName>
        <fullName evidence="2">Uncharacterized protein</fullName>
    </submittedName>
</protein>
<reference evidence="2" key="1">
    <citation type="submission" date="2021-03" db="EMBL/GenBank/DDBJ databases">
        <authorList>
            <person name="Li Z."/>
            <person name="Yang C."/>
        </authorList>
    </citation>
    <scope>NUCLEOTIDE SEQUENCE</scope>
    <source>
        <strain evidence="2">Dzin_1.0</strain>
        <tissue evidence="2">Leaf</tissue>
    </source>
</reference>
<organism evidence="2 3">
    <name type="scientific">Dioscorea zingiberensis</name>
    <dbReference type="NCBI Taxonomy" id="325984"/>
    <lineage>
        <taxon>Eukaryota</taxon>
        <taxon>Viridiplantae</taxon>
        <taxon>Streptophyta</taxon>
        <taxon>Embryophyta</taxon>
        <taxon>Tracheophyta</taxon>
        <taxon>Spermatophyta</taxon>
        <taxon>Magnoliopsida</taxon>
        <taxon>Liliopsida</taxon>
        <taxon>Dioscoreales</taxon>
        <taxon>Dioscoreaceae</taxon>
        <taxon>Dioscorea</taxon>
    </lineage>
</organism>
<sequence length="455" mass="51580">MLEEKTHLDRYTVALVTKLRCIIDPKKVIEAVAAEHDPELKWEAETYDDRRFLLRCPSTSIARRLESRGEIDFPAFSASFEPWSNQSADVEGRGRDRWIHGKGLPRSGREETPWLRRGRTLPTSIDCSIFRRKYTVRVETVHGQPPLPWESETTGNPAGATRREEEERQRKGKATVGPLDKDRDIVELTERQKEFGSASAHVTHCDAVHSVRANRDETRRKDVGMPADKAGQVADSDWSQNGAMASNQLSDARQKGVEARQHDSGARHMSLRALDKPGIACTKNRSRPVSDTSETHMKRHARSSRNGGNPMEIFEQHSSHKHVAIMENSPLHDNQPNILQLGLGDSNTCNTHSTKQKANVNRFEEYNDTQADPIPSYPNSNNEEDEDLDDEMAERLEMEIEQEIEDMWQAQLEWEKSQERGEESMVPINPDQAMEGPNEDPGKGDEYTIAEKPSS</sequence>
<feature type="region of interest" description="Disordered" evidence="1">
    <location>
        <begin position="281"/>
        <end position="310"/>
    </location>
</feature>
<gene>
    <name evidence="2" type="ORF">J5N97_010996</name>
</gene>
<evidence type="ECO:0000256" key="1">
    <source>
        <dbReference type="SAM" id="MobiDB-lite"/>
    </source>
</evidence>
<proteinExistence type="predicted"/>
<dbReference type="EMBL" id="JAGGNH010000002">
    <property type="protein sequence ID" value="KAJ0982741.1"/>
    <property type="molecule type" value="Genomic_DNA"/>
</dbReference>
<keyword evidence="3" id="KW-1185">Reference proteome</keyword>
<evidence type="ECO:0000313" key="2">
    <source>
        <dbReference type="EMBL" id="KAJ0982741.1"/>
    </source>
</evidence>
<name>A0A9D5HNB0_9LILI</name>
<dbReference type="AlphaFoldDB" id="A0A9D5HNB0"/>
<feature type="region of interest" description="Disordered" evidence="1">
    <location>
        <begin position="333"/>
        <end position="361"/>
    </location>
</feature>
<reference evidence="2" key="2">
    <citation type="journal article" date="2022" name="Hortic Res">
        <title>The genome of Dioscorea zingiberensis sheds light on the biosynthesis, origin and evolution of the medicinally important diosgenin saponins.</title>
        <authorList>
            <person name="Li Y."/>
            <person name="Tan C."/>
            <person name="Li Z."/>
            <person name="Guo J."/>
            <person name="Li S."/>
            <person name="Chen X."/>
            <person name="Wang C."/>
            <person name="Dai X."/>
            <person name="Yang H."/>
            <person name="Song W."/>
            <person name="Hou L."/>
            <person name="Xu J."/>
            <person name="Tong Z."/>
            <person name="Xu A."/>
            <person name="Yuan X."/>
            <person name="Wang W."/>
            <person name="Yang Q."/>
            <person name="Chen L."/>
            <person name="Sun Z."/>
            <person name="Wang K."/>
            <person name="Pan B."/>
            <person name="Chen J."/>
            <person name="Bao Y."/>
            <person name="Liu F."/>
            <person name="Qi X."/>
            <person name="Gang D.R."/>
            <person name="Wen J."/>
            <person name="Li J."/>
        </authorList>
    </citation>
    <scope>NUCLEOTIDE SEQUENCE</scope>
    <source>
        <strain evidence="2">Dzin_1.0</strain>
    </source>
</reference>
<evidence type="ECO:0000313" key="3">
    <source>
        <dbReference type="Proteomes" id="UP001085076"/>
    </source>
</evidence>
<feature type="compositionally biased region" description="Basic and acidic residues" evidence="1">
    <location>
        <begin position="252"/>
        <end position="266"/>
    </location>
</feature>